<accession>A0A8X6FBI2</accession>
<protein>
    <submittedName>
        <fullName evidence="1">Uncharacterized protein</fullName>
    </submittedName>
</protein>
<evidence type="ECO:0000313" key="1">
    <source>
        <dbReference type="EMBL" id="GFQ74579.1"/>
    </source>
</evidence>
<sequence>MKRMANPPNMPSKRVCFNNDAKLDSSFSDNAVPLHHFHLGKDINAAVTYFASSVQVHLRQYGRDENNRLYSTKKRCLYVACALAIPCKSNRANQRALLLNRRDLCSERRFDDFDWVHRGRFTYYLPAILQTEGLF</sequence>
<gene>
    <name evidence="1" type="ORF">TNCT_663281</name>
</gene>
<dbReference type="EMBL" id="BMAO01031371">
    <property type="protein sequence ID" value="GFQ74579.1"/>
    <property type="molecule type" value="Genomic_DNA"/>
</dbReference>
<organism evidence="1 2">
    <name type="scientific">Trichonephila clavata</name>
    <name type="common">Joro spider</name>
    <name type="synonym">Nephila clavata</name>
    <dbReference type="NCBI Taxonomy" id="2740835"/>
    <lineage>
        <taxon>Eukaryota</taxon>
        <taxon>Metazoa</taxon>
        <taxon>Ecdysozoa</taxon>
        <taxon>Arthropoda</taxon>
        <taxon>Chelicerata</taxon>
        <taxon>Arachnida</taxon>
        <taxon>Araneae</taxon>
        <taxon>Araneomorphae</taxon>
        <taxon>Entelegynae</taxon>
        <taxon>Araneoidea</taxon>
        <taxon>Nephilidae</taxon>
        <taxon>Trichonephila</taxon>
    </lineage>
</organism>
<dbReference type="Proteomes" id="UP000887116">
    <property type="component" value="Unassembled WGS sequence"/>
</dbReference>
<name>A0A8X6FBI2_TRICU</name>
<evidence type="ECO:0000313" key="2">
    <source>
        <dbReference type="Proteomes" id="UP000887116"/>
    </source>
</evidence>
<proteinExistence type="predicted"/>
<keyword evidence="2" id="KW-1185">Reference proteome</keyword>
<comment type="caution">
    <text evidence="1">The sequence shown here is derived from an EMBL/GenBank/DDBJ whole genome shotgun (WGS) entry which is preliminary data.</text>
</comment>
<dbReference type="AlphaFoldDB" id="A0A8X6FBI2"/>
<reference evidence="1" key="1">
    <citation type="submission" date="2020-07" db="EMBL/GenBank/DDBJ databases">
        <title>Multicomponent nature underlies the extraordinary mechanical properties of spider dragline silk.</title>
        <authorList>
            <person name="Kono N."/>
            <person name="Nakamura H."/>
            <person name="Mori M."/>
            <person name="Yoshida Y."/>
            <person name="Ohtoshi R."/>
            <person name="Malay A.D."/>
            <person name="Moran D.A.P."/>
            <person name="Tomita M."/>
            <person name="Numata K."/>
            <person name="Arakawa K."/>
        </authorList>
    </citation>
    <scope>NUCLEOTIDE SEQUENCE</scope>
</reference>